<evidence type="ECO:0000313" key="1">
    <source>
        <dbReference type="EMBL" id="VYT11768.1"/>
    </source>
</evidence>
<sequence>MTNNEIIFETVRANFTPAQLAELVAATYTAEQIAARRAGVKITVAEGSDETPDAVFHAMLAADTFHTFAEWKRMGYSVKKGQHAALVCNLWKYTDKPGKAAKEAAAAAGQDAPETDPHFYMAKSHLFNALQVEKSKR</sequence>
<protein>
    <submittedName>
        <fullName evidence="1">Uncharacterized protein</fullName>
    </submittedName>
</protein>
<dbReference type="AlphaFoldDB" id="A0A6N2U235"/>
<gene>
    <name evidence="1" type="ORF">AULFYP135_01711</name>
</gene>
<accession>A0A6N2U235</accession>
<organism evidence="1">
    <name type="scientific">uncultured Anaerotruncus sp</name>
    <dbReference type="NCBI Taxonomy" id="905011"/>
    <lineage>
        <taxon>Bacteria</taxon>
        <taxon>Bacillati</taxon>
        <taxon>Bacillota</taxon>
        <taxon>Clostridia</taxon>
        <taxon>Eubacteriales</taxon>
        <taxon>Oscillospiraceae</taxon>
        <taxon>Anaerotruncus</taxon>
        <taxon>environmental samples</taxon>
    </lineage>
</organism>
<name>A0A6N2U235_9FIRM</name>
<reference evidence="1" key="1">
    <citation type="submission" date="2019-11" db="EMBL/GenBank/DDBJ databases">
        <authorList>
            <person name="Feng L."/>
        </authorList>
    </citation>
    <scope>NUCLEOTIDE SEQUENCE</scope>
    <source>
        <strain evidence="1">AundefinedLFYP135</strain>
    </source>
</reference>
<proteinExistence type="predicted"/>
<dbReference type="EMBL" id="CACRSL010000003">
    <property type="protein sequence ID" value="VYT11768.1"/>
    <property type="molecule type" value="Genomic_DNA"/>
</dbReference>